<protein>
    <submittedName>
        <fullName evidence="2">Uncharacterized protein</fullName>
    </submittedName>
</protein>
<sequence length="441" mass="51254">MTYWKIDEEVPEETRSEPIHTPDHGRKYFPRWAEKKRYENSPEIQPRSRTYGRPPAGIPKYTGNCTYQDRTKEEEEAACAKLPCQQTHKLAAPCVNNCSEANEEKTALFVQPRILKEEEKSRINQEKQHEQLDDIFDHCKTDKEESMQQHDLKEMLRLELKCFEKKEPIELKIKECEKNHLEEDINPFQNKVDFSSVRERQEKAKIKSEEILENLPLSTPPSTPVKGVPRFGCSINSASLGEEFQEKLWIWIQESRDLEINTTDEENRIELIIKTPRNKKYIIEVDRVSETNSNQKEKMIARGKESVTGEEPEIYSESNEERTVEIRSLLGGVICGQKISMGEAKDKRAKELKGQLEVMTMEHQKNKMSQERSTQLQEKFLIQRATLLEISGNQFRSDKLTLKPKTEPTQRVGIKEPLSVKYSSPEIYLPSIPSSVKTEDN</sequence>
<accession>A0AAV0B1Q0</accession>
<feature type="compositionally biased region" description="Basic and acidic residues" evidence="1">
    <location>
        <begin position="294"/>
        <end position="307"/>
    </location>
</feature>
<evidence type="ECO:0000256" key="1">
    <source>
        <dbReference type="SAM" id="MobiDB-lite"/>
    </source>
</evidence>
<reference evidence="2" key="1">
    <citation type="submission" date="2022-06" db="EMBL/GenBank/DDBJ databases">
        <authorList>
            <consortium name="SYNGENTA / RWTH Aachen University"/>
        </authorList>
    </citation>
    <scope>NUCLEOTIDE SEQUENCE</scope>
</reference>
<name>A0AAV0B1Q0_PHAPC</name>
<dbReference type="Proteomes" id="UP001153365">
    <property type="component" value="Unassembled WGS sequence"/>
</dbReference>
<dbReference type="EMBL" id="CALTRL010002964">
    <property type="protein sequence ID" value="CAH7677228.1"/>
    <property type="molecule type" value="Genomic_DNA"/>
</dbReference>
<organism evidence="2 3">
    <name type="scientific">Phakopsora pachyrhizi</name>
    <name type="common">Asian soybean rust disease fungus</name>
    <dbReference type="NCBI Taxonomy" id="170000"/>
    <lineage>
        <taxon>Eukaryota</taxon>
        <taxon>Fungi</taxon>
        <taxon>Dikarya</taxon>
        <taxon>Basidiomycota</taxon>
        <taxon>Pucciniomycotina</taxon>
        <taxon>Pucciniomycetes</taxon>
        <taxon>Pucciniales</taxon>
        <taxon>Phakopsoraceae</taxon>
        <taxon>Phakopsora</taxon>
    </lineage>
</organism>
<keyword evidence="3" id="KW-1185">Reference proteome</keyword>
<feature type="compositionally biased region" description="Basic and acidic residues" evidence="1">
    <location>
        <begin position="1"/>
        <end position="40"/>
    </location>
</feature>
<evidence type="ECO:0000313" key="2">
    <source>
        <dbReference type="EMBL" id="CAH7677228.1"/>
    </source>
</evidence>
<dbReference type="AlphaFoldDB" id="A0AAV0B1Q0"/>
<gene>
    <name evidence="2" type="ORF">PPACK8108_LOCUS12374</name>
</gene>
<feature type="region of interest" description="Disordered" evidence="1">
    <location>
        <begin position="1"/>
        <end position="64"/>
    </location>
</feature>
<feature type="region of interest" description="Disordered" evidence="1">
    <location>
        <begin position="294"/>
        <end position="320"/>
    </location>
</feature>
<comment type="caution">
    <text evidence="2">The sequence shown here is derived from an EMBL/GenBank/DDBJ whole genome shotgun (WGS) entry which is preliminary data.</text>
</comment>
<evidence type="ECO:0000313" key="3">
    <source>
        <dbReference type="Proteomes" id="UP001153365"/>
    </source>
</evidence>
<proteinExistence type="predicted"/>